<reference evidence="2" key="1">
    <citation type="submission" date="2016-10" db="EMBL/GenBank/DDBJ databases">
        <authorList>
            <person name="Varghese N."/>
            <person name="Submissions S."/>
        </authorList>
    </citation>
    <scope>NUCLEOTIDE SEQUENCE [LARGE SCALE GENOMIC DNA]</scope>
    <source>
        <strain evidence="2">Nl14</strain>
    </source>
</reference>
<proteinExistence type="predicted"/>
<dbReference type="EMBL" id="FPBZ01000004">
    <property type="protein sequence ID" value="SFU46780.1"/>
    <property type="molecule type" value="Genomic_DNA"/>
</dbReference>
<gene>
    <name evidence="1" type="ORF">SAMN05216417_104169</name>
</gene>
<dbReference type="Proteomes" id="UP000182649">
    <property type="component" value="Unassembled WGS sequence"/>
</dbReference>
<evidence type="ECO:0000313" key="2">
    <source>
        <dbReference type="Proteomes" id="UP000182649"/>
    </source>
</evidence>
<dbReference type="AlphaFoldDB" id="A0A1I7GEC0"/>
<name>A0A1I7GEC0_9PROT</name>
<sequence length="150" mass="17235">MTGLDEPGNKRECFILALIEALASPIVPWKKDIQRDRLSRFLRMSQEEGEVRALLSSEQAVRTSYRLKPVSRTFKARHCWGWAGFPVCWFRVRPGMTGSIIFSGRVNNSFSCCLLLPYYHTITQRLSLQRTSFAASSSVSHYFRISEEIP</sequence>
<accession>A0A1I7GEC0</accession>
<protein>
    <submittedName>
        <fullName evidence="1">Uncharacterized protein</fullName>
    </submittedName>
</protein>
<organism evidence="1 2">
    <name type="scientific">Nitrosospira multiformis</name>
    <dbReference type="NCBI Taxonomy" id="1231"/>
    <lineage>
        <taxon>Bacteria</taxon>
        <taxon>Pseudomonadati</taxon>
        <taxon>Pseudomonadota</taxon>
        <taxon>Betaproteobacteria</taxon>
        <taxon>Nitrosomonadales</taxon>
        <taxon>Nitrosomonadaceae</taxon>
        <taxon>Nitrosospira</taxon>
    </lineage>
</organism>
<evidence type="ECO:0000313" key="1">
    <source>
        <dbReference type="EMBL" id="SFU46780.1"/>
    </source>
</evidence>